<dbReference type="AlphaFoldDB" id="A0AAX4HP34"/>
<evidence type="ECO:0000259" key="2">
    <source>
        <dbReference type="Pfam" id="PF00561"/>
    </source>
</evidence>
<protein>
    <submittedName>
        <fullName evidence="3">Alpha/beta hydrolase</fullName>
    </submittedName>
</protein>
<dbReference type="SUPFAM" id="SSF53474">
    <property type="entry name" value="alpha/beta-Hydrolases"/>
    <property type="match status" value="1"/>
</dbReference>
<dbReference type="Pfam" id="PF00561">
    <property type="entry name" value="Abhydrolase_1"/>
    <property type="match status" value="1"/>
</dbReference>
<dbReference type="GO" id="GO:0047372">
    <property type="term" value="F:monoacylglycerol lipase activity"/>
    <property type="evidence" value="ECO:0007669"/>
    <property type="project" value="TreeGrafter"/>
</dbReference>
<dbReference type="InterPro" id="IPR050266">
    <property type="entry name" value="AB_hydrolase_sf"/>
</dbReference>
<dbReference type="InterPro" id="IPR029058">
    <property type="entry name" value="AB_hydrolase_fold"/>
</dbReference>
<feature type="signal peptide" evidence="1">
    <location>
        <begin position="1"/>
        <end position="16"/>
    </location>
</feature>
<feature type="domain" description="AB hydrolase-1" evidence="2">
    <location>
        <begin position="62"/>
        <end position="169"/>
    </location>
</feature>
<keyword evidence="3" id="KW-0378">Hydrolase</keyword>
<reference evidence="3 4" key="1">
    <citation type="submission" date="2023-11" db="EMBL/GenBank/DDBJ databases">
        <title>Peredibacter starrii A3.12.</title>
        <authorList>
            <person name="Mitchell R.J."/>
        </authorList>
    </citation>
    <scope>NUCLEOTIDE SEQUENCE [LARGE SCALE GENOMIC DNA]</scope>
    <source>
        <strain evidence="3 4">A3.12</strain>
    </source>
</reference>
<evidence type="ECO:0000256" key="1">
    <source>
        <dbReference type="SAM" id="SignalP"/>
    </source>
</evidence>
<sequence>MNVLIFLILSVGLSMAAFLPQDAELTKFTYPFPVKFHEIRVKKKVYKMAFMDIQPQGEAKGTVVLLHGKNFSGHYWERTAKDLLNNKYRVIIPDQIGFGKSSKPEAFPYSLQFLAKLTHELVTKQKVDKYILVGHSMGGMLATRQALMFPDSIQKLALINPIGLEDWRIKVPYKDVNELYQIELKNDETKIRDYQKNVYYDGQWKPEYEKGIEVLVGWTLHKDFPRIAWNSALTTDMVFTQPVVYEFKYLKVPTLLLIGTRDRTAIGKGWAPDSVKNELGRYDLLGKAVIKDIPNGTLKELPGIGHMPQVETYDQYWKTLSEFIVK</sequence>
<dbReference type="Proteomes" id="UP001324634">
    <property type="component" value="Chromosome"/>
</dbReference>
<dbReference type="PANTHER" id="PTHR43798">
    <property type="entry name" value="MONOACYLGLYCEROL LIPASE"/>
    <property type="match status" value="1"/>
</dbReference>
<dbReference type="GO" id="GO:0016020">
    <property type="term" value="C:membrane"/>
    <property type="evidence" value="ECO:0007669"/>
    <property type="project" value="TreeGrafter"/>
</dbReference>
<dbReference type="InterPro" id="IPR000639">
    <property type="entry name" value="Epox_hydrolase-like"/>
</dbReference>
<evidence type="ECO:0000313" key="3">
    <source>
        <dbReference type="EMBL" id="WPU64935.1"/>
    </source>
</evidence>
<dbReference type="PRINTS" id="PR00412">
    <property type="entry name" value="EPOXHYDRLASE"/>
</dbReference>
<organism evidence="3 4">
    <name type="scientific">Peredibacter starrii</name>
    <dbReference type="NCBI Taxonomy" id="28202"/>
    <lineage>
        <taxon>Bacteria</taxon>
        <taxon>Pseudomonadati</taxon>
        <taxon>Bdellovibrionota</taxon>
        <taxon>Bacteriovoracia</taxon>
        <taxon>Bacteriovoracales</taxon>
        <taxon>Bacteriovoracaceae</taxon>
        <taxon>Peredibacter</taxon>
    </lineage>
</organism>
<dbReference type="GO" id="GO:0046464">
    <property type="term" value="P:acylglycerol catabolic process"/>
    <property type="evidence" value="ECO:0007669"/>
    <property type="project" value="TreeGrafter"/>
</dbReference>
<dbReference type="EMBL" id="CP139487">
    <property type="protein sequence ID" value="WPU64935.1"/>
    <property type="molecule type" value="Genomic_DNA"/>
</dbReference>
<gene>
    <name evidence="3" type="ORF">SOO65_19760</name>
</gene>
<feature type="chain" id="PRO_5043825278" evidence="1">
    <location>
        <begin position="17"/>
        <end position="326"/>
    </location>
</feature>
<evidence type="ECO:0000313" key="4">
    <source>
        <dbReference type="Proteomes" id="UP001324634"/>
    </source>
</evidence>
<accession>A0AAX4HP34</accession>
<dbReference type="PANTHER" id="PTHR43798:SF33">
    <property type="entry name" value="HYDROLASE, PUTATIVE (AFU_ORTHOLOGUE AFUA_2G14860)-RELATED"/>
    <property type="match status" value="1"/>
</dbReference>
<dbReference type="PRINTS" id="PR00111">
    <property type="entry name" value="ABHYDROLASE"/>
</dbReference>
<keyword evidence="1" id="KW-0732">Signal</keyword>
<name>A0AAX4HP34_9BACT</name>
<dbReference type="RefSeq" id="WP_321394689.1">
    <property type="nucleotide sequence ID" value="NZ_CP139487.1"/>
</dbReference>
<dbReference type="InterPro" id="IPR000073">
    <property type="entry name" value="AB_hydrolase_1"/>
</dbReference>
<keyword evidence="4" id="KW-1185">Reference proteome</keyword>
<dbReference type="KEGG" id="psti:SOO65_19760"/>
<proteinExistence type="predicted"/>
<dbReference type="Gene3D" id="3.40.50.1820">
    <property type="entry name" value="alpha/beta hydrolase"/>
    <property type="match status" value="1"/>
</dbReference>